<reference evidence="1 2" key="1">
    <citation type="journal article" date="2015" name="Genome Announc.">
        <title>Draft Genome of the Euendolithic (true boring) Cyanobacterium Mastigocoleus testarum strain BC008.</title>
        <authorList>
            <person name="Guida B.S."/>
            <person name="Garcia-Pichel F."/>
        </authorList>
    </citation>
    <scope>NUCLEOTIDE SEQUENCE [LARGE SCALE GENOMIC DNA]</scope>
    <source>
        <strain evidence="1 2">BC008</strain>
    </source>
</reference>
<organism evidence="1 2">
    <name type="scientific">Mastigocoleus testarum BC008</name>
    <dbReference type="NCBI Taxonomy" id="371196"/>
    <lineage>
        <taxon>Bacteria</taxon>
        <taxon>Bacillati</taxon>
        <taxon>Cyanobacteriota</taxon>
        <taxon>Cyanophyceae</taxon>
        <taxon>Nostocales</taxon>
        <taxon>Hapalosiphonaceae</taxon>
        <taxon>Mastigocoleus</taxon>
    </lineage>
</organism>
<proteinExistence type="predicted"/>
<sequence length="129" mass="15022">MNALQHPRPEVTQAPPSQRVIERPKRRLRQRSHHVMALETTIKIGVNLAIATAAISALTQLLPYHWSQQDKLRAIRTEVNLTQERVNNLQLELKRNFDPRQSKVLMQQQGYRFRPGQKQVVFPNNAEIE</sequence>
<keyword evidence="2" id="KW-1185">Reference proteome</keyword>
<name>A0A0V7ZRZ0_9CYAN</name>
<evidence type="ECO:0000313" key="2">
    <source>
        <dbReference type="Proteomes" id="UP000053372"/>
    </source>
</evidence>
<gene>
    <name evidence="1" type="ORF">BC008_30055</name>
</gene>
<accession>A0A0V7ZRZ0</accession>
<dbReference type="Proteomes" id="UP000053372">
    <property type="component" value="Unassembled WGS sequence"/>
</dbReference>
<dbReference type="OrthoDB" id="467582at2"/>
<dbReference type="AlphaFoldDB" id="A0A0V7ZRZ0"/>
<protein>
    <submittedName>
        <fullName evidence="1">Uncharacterized protein</fullName>
    </submittedName>
</protein>
<comment type="caution">
    <text evidence="1">The sequence shown here is derived from an EMBL/GenBank/DDBJ whole genome shotgun (WGS) entry which is preliminary data.</text>
</comment>
<dbReference type="EMBL" id="LMTZ01000087">
    <property type="protein sequence ID" value="KST67444.1"/>
    <property type="molecule type" value="Genomic_DNA"/>
</dbReference>
<dbReference type="RefSeq" id="WP_027844557.1">
    <property type="nucleotide sequence ID" value="NZ_LMTZ01000087.1"/>
</dbReference>
<evidence type="ECO:0000313" key="1">
    <source>
        <dbReference type="EMBL" id="KST67444.1"/>
    </source>
</evidence>